<evidence type="ECO:0000256" key="1">
    <source>
        <dbReference type="SAM" id="SignalP"/>
    </source>
</evidence>
<reference evidence="2 3" key="1">
    <citation type="submission" date="2011-09" db="EMBL/GenBank/DDBJ databases">
        <title>The draft genome of Treponema saccharophilum DSM 2985.</title>
        <authorList>
            <consortium name="US DOE Joint Genome Institute (JGI-PGF)"/>
            <person name="Lucas S."/>
            <person name="Copeland A."/>
            <person name="Lapidus A."/>
            <person name="Glavina del Rio T."/>
            <person name="Dalin E."/>
            <person name="Tice H."/>
            <person name="Bruce D."/>
            <person name="Goodwin L."/>
            <person name="Pitluck S."/>
            <person name="Peters L."/>
            <person name="Kyrpides N."/>
            <person name="Mavromatis K."/>
            <person name="Ivanova N."/>
            <person name="Markowitz V."/>
            <person name="Cheng J.-F."/>
            <person name="Hugenholtz P."/>
            <person name="Woyke T."/>
            <person name="Wu D."/>
            <person name="Gronow S."/>
            <person name="Wellnitz S."/>
            <person name="Brambilla E."/>
            <person name="Klenk H.-P."/>
            <person name="Eisen J.A."/>
        </authorList>
    </citation>
    <scope>NUCLEOTIDE SEQUENCE [LARGE SCALE GENOMIC DNA]</scope>
    <source>
        <strain evidence="2 3">DSM 2985</strain>
    </source>
</reference>
<keyword evidence="3" id="KW-1185">Reference proteome</keyword>
<dbReference type="AlphaFoldDB" id="H7EM58"/>
<name>H7EM58_9SPIR</name>
<dbReference type="PATRIC" id="fig|907348.3.peg.2012"/>
<dbReference type="EMBL" id="AGRW01000050">
    <property type="protein sequence ID" value="EIC01466.1"/>
    <property type="molecule type" value="Genomic_DNA"/>
</dbReference>
<evidence type="ECO:0000313" key="3">
    <source>
        <dbReference type="Proteomes" id="UP000003571"/>
    </source>
</evidence>
<dbReference type="Proteomes" id="UP000003571">
    <property type="component" value="Unassembled WGS sequence"/>
</dbReference>
<proteinExistence type="predicted"/>
<dbReference type="STRING" id="907348.TresaDRAFT_1358"/>
<comment type="caution">
    <text evidence="2">The sequence shown here is derived from an EMBL/GenBank/DDBJ whole genome shotgun (WGS) entry which is preliminary data.</text>
</comment>
<evidence type="ECO:0000313" key="2">
    <source>
        <dbReference type="EMBL" id="EIC01466.1"/>
    </source>
</evidence>
<accession>H7EM58</accession>
<feature type="chain" id="PRO_5003608779" evidence="1">
    <location>
        <begin position="21"/>
        <end position="135"/>
    </location>
</feature>
<protein>
    <submittedName>
        <fullName evidence="2">Uncharacterized protein</fullName>
    </submittedName>
</protein>
<keyword evidence="1" id="KW-0732">Signal</keyword>
<dbReference type="RefSeq" id="WP_002705255.1">
    <property type="nucleotide sequence ID" value="NZ_AGRW01000050.1"/>
</dbReference>
<gene>
    <name evidence="2" type="ORF">TresaDRAFT_1358</name>
</gene>
<feature type="signal peptide" evidence="1">
    <location>
        <begin position="1"/>
        <end position="20"/>
    </location>
</feature>
<sequence>MKRKISVFLAFLSFAAFLWAQNPTKGFPYYYYDTSERNFSDYSPYLSGKSTLIEENDEHTIRMYKNGSSYYIWCQYKRGKAASKSDIKHTLKVNSDVAANLDSRLDRKQGCDMSVCMIFTDSESELICSAKYSGM</sequence>
<organism evidence="2 3">
    <name type="scientific">Treponema saccharophilum DSM 2985</name>
    <dbReference type="NCBI Taxonomy" id="907348"/>
    <lineage>
        <taxon>Bacteria</taxon>
        <taxon>Pseudomonadati</taxon>
        <taxon>Spirochaetota</taxon>
        <taxon>Spirochaetia</taxon>
        <taxon>Spirochaetales</taxon>
        <taxon>Treponemataceae</taxon>
        <taxon>Treponema</taxon>
    </lineage>
</organism>